<keyword evidence="2" id="KW-0805">Transcription regulation</keyword>
<evidence type="ECO:0008006" key="9">
    <source>
        <dbReference type="Google" id="ProtNLM"/>
    </source>
</evidence>
<keyword evidence="8" id="KW-1185">Reference proteome</keyword>
<dbReference type="InterPro" id="IPR014284">
    <property type="entry name" value="RNA_pol_sigma-70_dom"/>
</dbReference>
<dbReference type="GO" id="GO:0006352">
    <property type="term" value="P:DNA-templated transcription initiation"/>
    <property type="evidence" value="ECO:0007669"/>
    <property type="project" value="InterPro"/>
</dbReference>
<evidence type="ECO:0000256" key="4">
    <source>
        <dbReference type="ARBA" id="ARBA00023163"/>
    </source>
</evidence>
<dbReference type="InterPro" id="IPR013249">
    <property type="entry name" value="RNA_pol_sigma70_r4_t2"/>
</dbReference>
<dbReference type="InterPro" id="IPR036388">
    <property type="entry name" value="WH-like_DNA-bd_sf"/>
</dbReference>
<dbReference type="PANTHER" id="PTHR43133:SF51">
    <property type="entry name" value="RNA POLYMERASE SIGMA FACTOR"/>
    <property type="match status" value="1"/>
</dbReference>
<dbReference type="NCBIfam" id="TIGR02937">
    <property type="entry name" value="sigma70-ECF"/>
    <property type="match status" value="1"/>
</dbReference>
<dbReference type="SUPFAM" id="SSF88659">
    <property type="entry name" value="Sigma3 and sigma4 domains of RNA polymerase sigma factors"/>
    <property type="match status" value="1"/>
</dbReference>
<comment type="similarity">
    <text evidence="1">Belongs to the sigma-70 factor family. ECF subfamily.</text>
</comment>
<feature type="domain" description="RNA polymerase sigma-70 region 2" evidence="5">
    <location>
        <begin position="40"/>
        <end position="106"/>
    </location>
</feature>
<gene>
    <name evidence="7" type="ORF">SOIL9_63320</name>
</gene>
<keyword evidence="4" id="KW-0804">Transcription</keyword>
<dbReference type="Proteomes" id="UP000464178">
    <property type="component" value="Chromosome"/>
</dbReference>
<reference evidence="7 8" key="1">
    <citation type="submission" date="2019-05" db="EMBL/GenBank/DDBJ databases">
        <authorList>
            <consortium name="Science for Life Laboratories"/>
        </authorList>
    </citation>
    <scope>NUCLEOTIDE SEQUENCE [LARGE SCALE GENOMIC DNA]</scope>
    <source>
        <strain evidence="7">Soil9</strain>
    </source>
</reference>
<protein>
    <recommendedName>
        <fullName evidence="9">ECF RNA polymerase sigma factor SigE</fullName>
    </recommendedName>
</protein>
<name>A0A6P2CWA3_9BACT</name>
<dbReference type="InterPro" id="IPR039425">
    <property type="entry name" value="RNA_pol_sigma-70-like"/>
</dbReference>
<sequence>MSLSAFVRQLAGRSVPIKSADAELLARFVATRDESAFAALVDRHTPTVLGACRRLLGHAQDAEDAAQAVFLLLARNADRVRQPAALGAWLHGVAVRVARKARSRRRPVQPLPEVTSPTLPPEPSWADARRVIDEVLAALPETLRAPLVLCYLEGLTRDEAAARLGWPLATLRGRLERGREKLRAGLGRRGFPLAAGLLAVVLESPAPAAPNWTITTTAIATGAVPPPLTVVPLSTGVLPVKAPLVRIAVIACLGLAAAGVFAARRAEPPPISPPKPQARILAPDPNAGPPDKVLAGEWRLTFTWDGATRTETLRFVDGKHLVWQVHLRSPGVDTSVTLRGKYELKNGELTYDVTERWNGEEPMRVKPEDAVRKYQMTWAENRTEFALKNKDSETVRTYRAVKDAVAALPAPAALNKIERTIKQEPKYTGDPRYLLLVFGAEAKFRTWVVLDGTTLYIDRNGNGDLTEDGEKFDNPNAVQKGLDGKVSVTLTGIDLTEPDGTSHSIKVITTLKVTDTSTYVRLGAQARGGPDQLAGLTNLRLAETAKEAQVLHFGGNEVTVRPSLSMPSPLSVDKAVEFRVQVGTPGIGSGSFASFVGEKLAEGLGPVAELEFTPLKAGDKPVQTTVNLIDRCCGDQFFAKVAVPDGVKIGVNAVKVTLSFPACPWGKVESTTHFVDVLPKQK</sequence>
<dbReference type="EMBL" id="LR593886">
    <property type="protein sequence ID" value="VTR91382.1"/>
    <property type="molecule type" value="Genomic_DNA"/>
</dbReference>
<evidence type="ECO:0000256" key="2">
    <source>
        <dbReference type="ARBA" id="ARBA00023015"/>
    </source>
</evidence>
<dbReference type="RefSeq" id="WP_162666381.1">
    <property type="nucleotide sequence ID" value="NZ_LR593886.1"/>
</dbReference>
<dbReference type="PANTHER" id="PTHR43133">
    <property type="entry name" value="RNA POLYMERASE ECF-TYPE SIGMA FACTO"/>
    <property type="match status" value="1"/>
</dbReference>
<dbReference type="GO" id="GO:0003677">
    <property type="term" value="F:DNA binding"/>
    <property type="evidence" value="ECO:0007669"/>
    <property type="project" value="InterPro"/>
</dbReference>
<evidence type="ECO:0000256" key="1">
    <source>
        <dbReference type="ARBA" id="ARBA00010641"/>
    </source>
</evidence>
<accession>A0A6P2CWA3</accession>
<dbReference type="KEGG" id="gms:SOIL9_63320"/>
<evidence type="ECO:0000313" key="8">
    <source>
        <dbReference type="Proteomes" id="UP000464178"/>
    </source>
</evidence>
<dbReference type="AlphaFoldDB" id="A0A6P2CWA3"/>
<evidence type="ECO:0000259" key="5">
    <source>
        <dbReference type="Pfam" id="PF04542"/>
    </source>
</evidence>
<dbReference type="SUPFAM" id="SSF88946">
    <property type="entry name" value="Sigma2 domain of RNA polymerase sigma factors"/>
    <property type="match status" value="1"/>
</dbReference>
<evidence type="ECO:0000256" key="3">
    <source>
        <dbReference type="ARBA" id="ARBA00023082"/>
    </source>
</evidence>
<evidence type="ECO:0000259" key="6">
    <source>
        <dbReference type="Pfam" id="PF08281"/>
    </source>
</evidence>
<dbReference type="Gene3D" id="1.10.10.10">
    <property type="entry name" value="Winged helix-like DNA-binding domain superfamily/Winged helix DNA-binding domain"/>
    <property type="match status" value="1"/>
</dbReference>
<evidence type="ECO:0000313" key="7">
    <source>
        <dbReference type="EMBL" id="VTR91382.1"/>
    </source>
</evidence>
<feature type="domain" description="RNA polymerase sigma factor 70 region 4 type 2" evidence="6">
    <location>
        <begin position="130"/>
        <end position="182"/>
    </location>
</feature>
<dbReference type="Gene3D" id="1.10.1740.10">
    <property type="match status" value="1"/>
</dbReference>
<dbReference type="InterPro" id="IPR013324">
    <property type="entry name" value="RNA_pol_sigma_r3/r4-like"/>
</dbReference>
<dbReference type="CDD" id="cd06171">
    <property type="entry name" value="Sigma70_r4"/>
    <property type="match status" value="1"/>
</dbReference>
<dbReference type="InterPro" id="IPR013325">
    <property type="entry name" value="RNA_pol_sigma_r2"/>
</dbReference>
<proteinExistence type="inferred from homology"/>
<dbReference type="GO" id="GO:0016987">
    <property type="term" value="F:sigma factor activity"/>
    <property type="evidence" value="ECO:0007669"/>
    <property type="project" value="UniProtKB-KW"/>
</dbReference>
<organism evidence="7 8">
    <name type="scientific">Gemmata massiliana</name>
    <dbReference type="NCBI Taxonomy" id="1210884"/>
    <lineage>
        <taxon>Bacteria</taxon>
        <taxon>Pseudomonadati</taxon>
        <taxon>Planctomycetota</taxon>
        <taxon>Planctomycetia</taxon>
        <taxon>Gemmatales</taxon>
        <taxon>Gemmataceae</taxon>
        <taxon>Gemmata</taxon>
    </lineage>
</organism>
<dbReference type="Pfam" id="PF08281">
    <property type="entry name" value="Sigma70_r4_2"/>
    <property type="match status" value="1"/>
</dbReference>
<keyword evidence="3" id="KW-0731">Sigma factor</keyword>
<dbReference type="Pfam" id="PF04542">
    <property type="entry name" value="Sigma70_r2"/>
    <property type="match status" value="1"/>
</dbReference>
<dbReference type="InterPro" id="IPR007627">
    <property type="entry name" value="RNA_pol_sigma70_r2"/>
</dbReference>